<feature type="domain" description="PRC-barrel" evidence="2">
    <location>
        <begin position="5"/>
        <end position="71"/>
    </location>
</feature>
<feature type="region of interest" description="Disordered" evidence="1">
    <location>
        <begin position="204"/>
        <end position="308"/>
    </location>
</feature>
<dbReference type="InterPro" id="IPR027275">
    <property type="entry name" value="PRC-brl_dom"/>
</dbReference>
<feature type="compositionally biased region" description="Low complexity" evidence="1">
    <location>
        <begin position="245"/>
        <end position="254"/>
    </location>
</feature>
<feature type="compositionally biased region" description="Polar residues" evidence="1">
    <location>
        <begin position="255"/>
        <end position="270"/>
    </location>
</feature>
<dbReference type="AlphaFoldDB" id="D5X9J2"/>
<dbReference type="KEGG" id="tjr:TherJR_0174"/>
<evidence type="ECO:0000256" key="1">
    <source>
        <dbReference type="SAM" id="MobiDB-lite"/>
    </source>
</evidence>
<evidence type="ECO:0000313" key="4">
    <source>
        <dbReference type="Proteomes" id="UP000002377"/>
    </source>
</evidence>
<dbReference type="EMBL" id="CP002028">
    <property type="protein sequence ID" value="ADG81063.1"/>
    <property type="molecule type" value="Genomic_DNA"/>
</dbReference>
<dbReference type="InterPro" id="IPR011033">
    <property type="entry name" value="PRC_barrel-like_sf"/>
</dbReference>
<proteinExistence type="predicted"/>
<dbReference type="PANTHER" id="PTHR36740:SF1">
    <property type="entry name" value="PRC-BARREL DOMAIN-CONTAINING PROTEIN"/>
    <property type="match status" value="1"/>
</dbReference>
<feature type="domain" description="PRC-barrel" evidence="2">
    <location>
        <begin position="91"/>
        <end position="161"/>
    </location>
</feature>
<name>D5X9J2_THEPJ</name>
<feature type="compositionally biased region" description="Basic and acidic residues" evidence="1">
    <location>
        <begin position="294"/>
        <end position="308"/>
    </location>
</feature>
<evidence type="ECO:0000259" key="2">
    <source>
        <dbReference type="Pfam" id="PF05239"/>
    </source>
</evidence>
<dbReference type="eggNOG" id="COG3881">
    <property type="taxonomic scope" value="Bacteria"/>
</dbReference>
<keyword evidence="4" id="KW-1185">Reference proteome</keyword>
<dbReference type="HOGENOM" id="CLU_068642_1_0_9"/>
<gene>
    <name evidence="3" type="ordered locus">TherJR_0174</name>
</gene>
<organism evidence="3 4">
    <name type="scientific">Thermincola potens (strain JR)</name>
    <dbReference type="NCBI Taxonomy" id="635013"/>
    <lineage>
        <taxon>Bacteria</taxon>
        <taxon>Bacillati</taxon>
        <taxon>Bacillota</taxon>
        <taxon>Clostridia</taxon>
        <taxon>Eubacteriales</taxon>
        <taxon>Thermincolaceae</taxon>
        <taxon>Thermincola</taxon>
    </lineage>
</organism>
<dbReference type="Proteomes" id="UP000002377">
    <property type="component" value="Chromosome"/>
</dbReference>
<dbReference type="SUPFAM" id="SSF50346">
    <property type="entry name" value="PRC-barrel domain"/>
    <property type="match status" value="2"/>
</dbReference>
<evidence type="ECO:0000313" key="3">
    <source>
        <dbReference type="EMBL" id="ADG81063.1"/>
    </source>
</evidence>
<accession>D5X9J2</accession>
<dbReference type="STRING" id="635013.TherJR_0174"/>
<dbReference type="Gene3D" id="2.30.30.240">
    <property type="entry name" value="PRC-barrel domain"/>
    <property type="match status" value="2"/>
</dbReference>
<protein>
    <submittedName>
        <fullName evidence="3">PRC-barrel domain protein</fullName>
    </submittedName>
</protein>
<dbReference type="OrthoDB" id="53812at2"/>
<dbReference type="RefSeq" id="WP_013119091.1">
    <property type="nucleotide sequence ID" value="NC_014152.1"/>
</dbReference>
<dbReference type="PANTHER" id="PTHR36740">
    <property type="entry name" value="PRC DOMAIN-CONTAINING PROTEIN"/>
    <property type="match status" value="1"/>
</dbReference>
<sequence>MRKSRKIMAMPIISIAEGIQIGTVKSLVVDPEQKEIAALVIDQKGWFREQKIIPYSKVANVGDDAITIDQSSNVEKSTNLPEILKLLREKTDPIGLKVISETGKVLGHVDEYYIDEKSGQIVSLEISGKLMESLLKGKGLLPASQIITMGADAIVVKANTEDEITKVDGGLQETLANLKDSTSGLWNVTRKKTLELSKTIKEKTKEKVKNSGHATAESTKDLPTVTGTGAAKEIPVPPEEEETPLAETATEAVAQPNNLVPNSQPAQTGTDMDAGLADEQTVPSGPETTVDEAPAAKENKEKEIEKTG</sequence>
<dbReference type="Pfam" id="PF05239">
    <property type="entry name" value="PRC"/>
    <property type="match status" value="2"/>
</dbReference>
<reference evidence="3 4" key="1">
    <citation type="submission" date="2010-05" db="EMBL/GenBank/DDBJ databases">
        <title>Complete sequence of Thermincola sp. JR.</title>
        <authorList>
            <consortium name="US DOE Joint Genome Institute"/>
            <person name="Lucas S."/>
            <person name="Copeland A."/>
            <person name="Lapidus A."/>
            <person name="Cheng J.-F."/>
            <person name="Bruce D."/>
            <person name="Goodwin L."/>
            <person name="Pitluck S."/>
            <person name="Chertkov O."/>
            <person name="Detter J.C."/>
            <person name="Han C."/>
            <person name="Tapia R."/>
            <person name="Land M."/>
            <person name="Hauser L."/>
            <person name="Kyrpides N."/>
            <person name="Mikhailova N."/>
            <person name="Hazen T.C."/>
            <person name="Woyke T."/>
        </authorList>
    </citation>
    <scope>NUCLEOTIDE SEQUENCE [LARGE SCALE GENOMIC DNA]</scope>
    <source>
        <strain evidence="3 4">JR</strain>
    </source>
</reference>